<dbReference type="Gene3D" id="3.30.565.10">
    <property type="entry name" value="Histidine kinase-like ATPase, C-terminal domain"/>
    <property type="match status" value="1"/>
</dbReference>
<dbReference type="EC" id="2.7.13.3" evidence="2"/>
<dbReference type="CDD" id="cd16917">
    <property type="entry name" value="HATPase_UhpB-NarQ-NarX-like"/>
    <property type="match status" value="1"/>
</dbReference>
<dbReference type="GO" id="GO:0000155">
    <property type="term" value="F:phosphorelay sensor kinase activity"/>
    <property type="evidence" value="ECO:0007669"/>
    <property type="project" value="InterPro"/>
</dbReference>
<gene>
    <name evidence="12" type="ORF">D7294_00315</name>
</gene>
<dbReference type="InterPro" id="IPR036890">
    <property type="entry name" value="HATPase_C_sf"/>
</dbReference>
<evidence type="ECO:0000256" key="8">
    <source>
        <dbReference type="ARBA" id="ARBA00023012"/>
    </source>
</evidence>
<evidence type="ECO:0000256" key="9">
    <source>
        <dbReference type="SAM" id="Coils"/>
    </source>
</evidence>
<dbReference type="RefSeq" id="WP_120674173.1">
    <property type="nucleotide sequence ID" value="NZ_RBAL01000001.1"/>
</dbReference>
<organism evidence="12 13">
    <name type="scientific">Streptomyces hoynatensis</name>
    <dbReference type="NCBI Taxonomy" id="1141874"/>
    <lineage>
        <taxon>Bacteria</taxon>
        <taxon>Bacillati</taxon>
        <taxon>Actinomycetota</taxon>
        <taxon>Actinomycetes</taxon>
        <taxon>Kitasatosporales</taxon>
        <taxon>Streptomycetaceae</taxon>
        <taxon>Streptomyces</taxon>
    </lineage>
</organism>
<evidence type="ECO:0000313" key="13">
    <source>
        <dbReference type="Proteomes" id="UP000272474"/>
    </source>
</evidence>
<feature type="transmembrane region" description="Helical" evidence="10">
    <location>
        <begin position="374"/>
        <end position="392"/>
    </location>
</feature>
<keyword evidence="10" id="KW-0472">Membrane</keyword>
<evidence type="ECO:0000256" key="1">
    <source>
        <dbReference type="ARBA" id="ARBA00000085"/>
    </source>
</evidence>
<keyword evidence="6" id="KW-0418">Kinase</keyword>
<feature type="domain" description="Signal transduction histidine kinase subgroup 3 dimerisation and phosphoacceptor" evidence="11">
    <location>
        <begin position="163"/>
        <end position="226"/>
    </location>
</feature>
<dbReference type="Gene3D" id="1.20.5.1930">
    <property type="match status" value="1"/>
</dbReference>
<evidence type="ECO:0000256" key="6">
    <source>
        <dbReference type="ARBA" id="ARBA00022777"/>
    </source>
</evidence>
<keyword evidence="4" id="KW-0808">Transferase</keyword>
<dbReference type="SUPFAM" id="SSF55874">
    <property type="entry name" value="ATPase domain of HSP90 chaperone/DNA topoisomerase II/histidine kinase"/>
    <property type="match status" value="1"/>
</dbReference>
<dbReference type="EMBL" id="RBAL01000001">
    <property type="protein sequence ID" value="RKN46711.1"/>
    <property type="molecule type" value="Genomic_DNA"/>
</dbReference>
<evidence type="ECO:0000256" key="4">
    <source>
        <dbReference type="ARBA" id="ARBA00022679"/>
    </source>
</evidence>
<dbReference type="PANTHER" id="PTHR24421:SF10">
    <property type="entry name" value="NITRATE_NITRITE SENSOR PROTEIN NARQ"/>
    <property type="match status" value="1"/>
</dbReference>
<dbReference type="GO" id="GO:0046983">
    <property type="term" value="F:protein dimerization activity"/>
    <property type="evidence" value="ECO:0007669"/>
    <property type="project" value="InterPro"/>
</dbReference>
<keyword evidence="3" id="KW-0597">Phosphoprotein</keyword>
<dbReference type="InterPro" id="IPR050482">
    <property type="entry name" value="Sensor_HK_TwoCompSys"/>
</dbReference>
<comment type="caution">
    <text evidence="12">The sequence shown here is derived from an EMBL/GenBank/DDBJ whole genome shotgun (WGS) entry which is preliminary data.</text>
</comment>
<keyword evidence="10" id="KW-0812">Transmembrane</keyword>
<feature type="transmembrane region" description="Helical" evidence="10">
    <location>
        <begin position="55"/>
        <end position="78"/>
    </location>
</feature>
<feature type="transmembrane region" description="Helical" evidence="10">
    <location>
        <begin position="90"/>
        <end position="109"/>
    </location>
</feature>
<evidence type="ECO:0000256" key="3">
    <source>
        <dbReference type="ARBA" id="ARBA00022553"/>
    </source>
</evidence>
<evidence type="ECO:0000256" key="7">
    <source>
        <dbReference type="ARBA" id="ARBA00022840"/>
    </source>
</evidence>
<dbReference type="PANTHER" id="PTHR24421">
    <property type="entry name" value="NITRATE/NITRITE SENSOR PROTEIN NARX-RELATED"/>
    <property type="match status" value="1"/>
</dbReference>
<dbReference type="Proteomes" id="UP000272474">
    <property type="component" value="Unassembled WGS sequence"/>
</dbReference>
<name>A0A3A9ZDZ2_9ACTN</name>
<dbReference type="InterPro" id="IPR011712">
    <property type="entry name" value="Sig_transdc_His_kin_sub3_dim/P"/>
</dbReference>
<proteinExistence type="predicted"/>
<evidence type="ECO:0000256" key="2">
    <source>
        <dbReference type="ARBA" id="ARBA00012438"/>
    </source>
</evidence>
<protein>
    <recommendedName>
        <fullName evidence="2">histidine kinase</fullName>
        <ecNumber evidence="2">2.7.13.3</ecNumber>
    </recommendedName>
</protein>
<dbReference type="OrthoDB" id="227596at2"/>
<keyword evidence="9" id="KW-0175">Coiled coil</keyword>
<sequence length="394" mass="40956">MYSSVKLRPPTAAMVVAADTAILAAAHPGLPAWALPGFALAGALVAAVERRSACAAFAAAALVLAPATGAAYVLLLWTGYRAGYALASRAAAAFVVAAAAGGLAVQAVLHVAEPRVLPHLVWSSLVFTALPLLAGRYLAEHRRLVDSLLAERRLLAERERLRERLRIARDVHDSLGRRLSLVSVQAAALEVSGRLPPRERESTRHLAEAARGAMTELHGLVGSLRGGEAGIPEPGGVAAVERLIGEFRASGVEVSLRREGAPVELPPASGEAAYRVVEEGLTNAAKHAPGRPVVVRMAWEPDALLLTVANPAAGPPGDGPRGGHGLAGLGERARAAGGFVDHGLTEEGEFRLFAMLPAGAAVARPVRRRGWLEVAMAVAAFGALPASLLFGVRW</sequence>
<dbReference type="Pfam" id="PF07730">
    <property type="entry name" value="HisKA_3"/>
    <property type="match status" value="1"/>
</dbReference>
<feature type="transmembrane region" description="Helical" evidence="10">
    <location>
        <begin position="12"/>
        <end position="35"/>
    </location>
</feature>
<dbReference type="GO" id="GO:0005524">
    <property type="term" value="F:ATP binding"/>
    <property type="evidence" value="ECO:0007669"/>
    <property type="project" value="UniProtKB-KW"/>
</dbReference>
<reference evidence="12 13" key="1">
    <citation type="journal article" date="2014" name="Int. J. Syst. Evol. Microbiol.">
        <title>Streptomyces hoynatensis sp. nov., isolated from deep marine sediment.</title>
        <authorList>
            <person name="Veyisoglu A."/>
            <person name="Sahin N."/>
        </authorList>
    </citation>
    <scope>NUCLEOTIDE SEQUENCE [LARGE SCALE GENOMIC DNA]</scope>
    <source>
        <strain evidence="12 13">KCTC 29097</strain>
    </source>
</reference>
<feature type="coiled-coil region" evidence="9">
    <location>
        <begin position="138"/>
        <end position="171"/>
    </location>
</feature>
<keyword evidence="7" id="KW-0067">ATP-binding</keyword>
<accession>A0A3A9ZDZ2</accession>
<dbReference type="GO" id="GO:0016020">
    <property type="term" value="C:membrane"/>
    <property type="evidence" value="ECO:0007669"/>
    <property type="project" value="InterPro"/>
</dbReference>
<evidence type="ECO:0000256" key="5">
    <source>
        <dbReference type="ARBA" id="ARBA00022741"/>
    </source>
</evidence>
<dbReference type="AlphaFoldDB" id="A0A3A9ZDZ2"/>
<keyword evidence="13" id="KW-1185">Reference proteome</keyword>
<comment type="catalytic activity">
    <reaction evidence="1">
        <text>ATP + protein L-histidine = ADP + protein N-phospho-L-histidine.</text>
        <dbReference type="EC" id="2.7.13.3"/>
    </reaction>
</comment>
<evidence type="ECO:0000259" key="11">
    <source>
        <dbReference type="Pfam" id="PF07730"/>
    </source>
</evidence>
<evidence type="ECO:0000256" key="10">
    <source>
        <dbReference type="SAM" id="Phobius"/>
    </source>
</evidence>
<feature type="transmembrane region" description="Helical" evidence="10">
    <location>
        <begin position="121"/>
        <end position="139"/>
    </location>
</feature>
<keyword evidence="8" id="KW-0902">Two-component regulatory system</keyword>
<keyword evidence="10" id="KW-1133">Transmembrane helix</keyword>
<evidence type="ECO:0000313" key="12">
    <source>
        <dbReference type="EMBL" id="RKN46711.1"/>
    </source>
</evidence>
<keyword evidence="5" id="KW-0547">Nucleotide-binding</keyword>